<feature type="region of interest" description="Disordered" evidence="1">
    <location>
        <begin position="87"/>
        <end position="180"/>
    </location>
</feature>
<organism evidence="2 3">
    <name type="scientific">Chlamydomonas reinhardtii</name>
    <name type="common">Chlamydomonas smithii</name>
    <dbReference type="NCBI Taxonomy" id="3055"/>
    <lineage>
        <taxon>Eukaryota</taxon>
        <taxon>Viridiplantae</taxon>
        <taxon>Chlorophyta</taxon>
        <taxon>core chlorophytes</taxon>
        <taxon>Chlorophyceae</taxon>
        <taxon>CS clade</taxon>
        <taxon>Chlamydomonadales</taxon>
        <taxon>Chlamydomonadaceae</taxon>
        <taxon>Chlamydomonas</taxon>
    </lineage>
</organism>
<dbReference type="KEGG" id="cre:CHLRE_52g761647v5"/>
<dbReference type="InParanoid" id="A0A2K3CMQ5"/>
<evidence type="ECO:0000256" key="1">
    <source>
        <dbReference type="SAM" id="MobiDB-lite"/>
    </source>
</evidence>
<dbReference type="RefSeq" id="XP_042914002.1">
    <property type="nucleotide sequence ID" value="XM_043073071.1"/>
</dbReference>
<dbReference type="STRING" id="3055.A0A2K3CMQ5"/>
<sequence>MDLRDGLPSAEDVDATSLLLAAFEEQLPDRLLGNALALLKLLHAVDTFPHGGLYEGPYAAAAAERYRRYWLPLLRVCCYEGALTTSHTEAGGSHSRHGHGHGHGQGPGGGGGGGGSSNPRKQSYTRGSSSPGPQRQRSTSVRSKQGPGSGGGGTGSQRQRQQSNRSGSGGGGGGPPGVASGKSWTAAVAALGGMNGMATATAAVVAAGAKAEAATLAGARGGGGGGGARGVSTGGVLLRLPQPPLDVAWMWFLHRCQPDAYSRDLDAACSPEPGVLSAADWDEAVSRLPEAGLITATLSFRNATPPPAPPHRTQALWQRLFQAAPQPYWPPPQPGSHADLAAVAAGGGGGGGGAGGQQQQQQQAAVAPAVRAYEEAYGSECAAEVSVDLLPLSQCLGGLLHSLLRPEYRQRGTMRRARSRYARFWVLQLVHDEEVLLPAADMALFWLAHM</sequence>
<dbReference type="PANTHER" id="PTHR34365:SF7">
    <property type="entry name" value="GLYCINE-RICH DOMAIN-CONTAINING PROTEIN 1"/>
    <property type="match status" value="1"/>
</dbReference>
<dbReference type="InterPro" id="IPR009836">
    <property type="entry name" value="GRDP-like"/>
</dbReference>
<feature type="compositionally biased region" description="Gly residues" evidence="1">
    <location>
        <begin position="167"/>
        <end position="176"/>
    </location>
</feature>
<dbReference type="ExpressionAtlas" id="A0A2K3CMQ5">
    <property type="expression patterns" value="baseline"/>
</dbReference>
<dbReference type="AlphaFoldDB" id="A0A2K3CMQ5"/>
<dbReference type="EMBL" id="KZ454979">
    <property type="protein sequence ID" value="PNW69572.1"/>
    <property type="molecule type" value="Genomic_DNA"/>
</dbReference>
<dbReference type="GeneID" id="66057401"/>
<gene>
    <name evidence="2" type="ORF">CHLRE_52g761647v5</name>
</gene>
<dbReference type="PANTHER" id="PTHR34365">
    <property type="entry name" value="ENOLASE (DUF1399)"/>
    <property type="match status" value="1"/>
</dbReference>
<protein>
    <submittedName>
        <fullName evidence="2">Uncharacterized protein</fullName>
    </submittedName>
</protein>
<evidence type="ECO:0000313" key="2">
    <source>
        <dbReference type="EMBL" id="PNW69572.1"/>
    </source>
</evidence>
<feature type="non-terminal residue" evidence="2">
    <location>
        <position position="450"/>
    </location>
</feature>
<reference evidence="2 3" key="1">
    <citation type="journal article" date="2007" name="Science">
        <title>The Chlamydomonas genome reveals the evolution of key animal and plant functions.</title>
        <authorList>
            <person name="Merchant S.S."/>
            <person name="Prochnik S.E."/>
            <person name="Vallon O."/>
            <person name="Harris E.H."/>
            <person name="Karpowicz S.J."/>
            <person name="Witman G.B."/>
            <person name="Terry A."/>
            <person name="Salamov A."/>
            <person name="Fritz-Laylin L.K."/>
            <person name="Marechal-Drouard L."/>
            <person name="Marshall W.F."/>
            <person name="Qu L.H."/>
            <person name="Nelson D.R."/>
            <person name="Sanderfoot A.A."/>
            <person name="Spalding M.H."/>
            <person name="Kapitonov V.V."/>
            <person name="Ren Q."/>
            <person name="Ferris P."/>
            <person name="Lindquist E."/>
            <person name="Shapiro H."/>
            <person name="Lucas S.M."/>
            <person name="Grimwood J."/>
            <person name="Schmutz J."/>
            <person name="Cardol P."/>
            <person name="Cerutti H."/>
            <person name="Chanfreau G."/>
            <person name="Chen C.L."/>
            <person name="Cognat V."/>
            <person name="Croft M.T."/>
            <person name="Dent R."/>
            <person name="Dutcher S."/>
            <person name="Fernandez E."/>
            <person name="Fukuzawa H."/>
            <person name="Gonzalez-Ballester D."/>
            <person name="Gonzalez-Halphen D."/>
            <person name="Hallmann A."/>
            <person name="Hanikenne M."/>
            <person name="Hippler M."/>
            <person name="Inwood W."/>
            <person name="Jabbari K."/>
            <person name="Kalanon M."/>
            <person name="Kuras R."/>
            <person name="Lefebvre P.A."/>
            <person name="Lemaire S.D."/>
            <person name="Lobanov A.V."/>
            <person name="Lohr M."/>
            <person name="Manuell A."/>
            <person name="Meier I."/>
            <person name="Mets L."/>
            <person name="Mittag M."/>
            <person name="Mittelmeier T."/>
            <person name="Moroney J.V."/>
            <person name="Moseley J."/>
            <person name="Napoli C."/>
            <person name="Nedelcu A.M."/>
            <person name="Niyogi K."/>
            <person name="Novoselov S.V."/>
            <person name="Paulsen I.T."/>
            <person name="Pazour G."/>
            <person name="Purton S."/>
            <person name="Ral J.P."/>
            <person name="Riano-Pachon D.M."/>
            <person name="Riekhof W."/>
            <person name="Rymarquis L."/>
            <person name="Schroda M."/>
            <person name="Stern D."/>
            <person name="Umen J."/>
            <person name="Willows R."/>
            <person name="Wilson N."/>
            <person name="Zimmer S.L."/>
            <person name="Allmer J."/>
            <person name="Balk J."/>
            <person name="Bisova K."/>
            <person name="Chen C.J."/>
            <person name="Elias M."/>
            <person name="Gendler K."/>
            <person name="Hauser C."/>
            <person name="Lamb M.R."/>
            <person name="Ledford H."/>
            <person name="Long J.C."/>
            <person name="Minagawa J."/>
            <person name="Page M.D."/>
            <person name="Pan J."/>
            <person name="Pootakham W."/>
            <person name="Roje S."/>
            <person name="Rose A."/>
            <person name="Stahlberg E."/>
            <person name="Terauchi A.M."/>
            <person name="Yang P."/>
            <person name="Ball S."/>
            <person name="Bowler C."/>
            <person name="Dieckmann C.L."/>
            <person name="Gladyshev V.N."/>
            <person name="Green P."/>
            <person name="Jorgensen R."/>
            <person name="Mayfield S."/>
            <person name="Mueller-Roeber B."/>
            <person name="Rajamani S."/>
            <person name="Sayre R.T."/>
            <person name="Brokstein P."/>
            <person name="Dubchak I."/>
            <person name="Goodstein D."/>
            <person name="Hornick L."/>
            <person name="Huang Y.W."/>
            <person name="Jhaveri J."/>
            <person name="Luo Y."/>
            <person name="Martinez D."/>
            <person name="Ngau W.C."/>
            <person name="Otillar B."/>
            <person name="Poliakov A."/>
            <person name="Porter A."/>
            <person name="Szajkowski L."/>
            <person name="Werner G."/>
            <person name="Zhou K."/>
            <person name="Grigoriev I.V."/>
            <person name="Rokhsar D.S."/>
            <person name="Grossman A.R."/>
        </authorList>
    </citation>
    <scope>NUCLEOTIDE SEQUENCE [LARGE SCALE GENOMIC DNA]</scope>
    <source>
        <strain evidence="3">CC-503</strain>
    </source>
</reference>
<feature type="region of interest" description="Disordered" evidence="1">
    <location>
        <begin position="330"/>
        <end position="362"/>
    </location>
</feature>
<dbReference type="OrthoDB" id="10678989at2759"/>
<feature type="compositionally biased region" description="Low complexity" evidence="1">
    <location>
        <begin position="156"/>
        <end position="166"/>
    </location>
</feature>
<feature type="compositionally biased region" description="Gly residues" evidence="1">
    <location>
        <begin position="345"/>
        <end position="356"/>
    </location>
</feature>
<proteinExistence type="predicted"/>
<dbReference type="Gramene" id="PNW69572">
    <property type="protein sequence ID" value="PNW69572"/>
    <property type="gene ID" value="CHLRE_52g761647v5"/>
</dbReference>
<keyword evidence="3" id="KW-1185">Reference proteome</keyword>
<name>A0A2K3CMQ5_CHLRE</name>
<accession>A0A2K3CMQ5</accession>
<evidence type="ECO:0000313" key="3">
    <source>
        <dbReference type="Proteomes" id="UP000006906"/>
    </source>
</evidence>
<feature type="compositionally biased region" description="Gly residues" evidence="1">
    <location>
        <begin position="103"/>
        <end position="116"/>
    </location>
</feature>
<feature type="compositionally biased region" description="Polar residues" evidence="1">
    <location>
        <begin position="118"/>
        <end position="143"/>
    </location>
</feature>
<dbReference type="Proteomes" id="UP000006906">
    <property type="component" value="Unassembled WGS sequence"/>
</dbReference>